<evidence type="ECO:0000256" key="3">
    <source>
        <dbReference type="ARBA" id="ARBA00023163"/>
    </source>
</evidence>
<evidence type="ECO:0000259" key="5">
    <source>
        <dbReference type="PROSITE" id="PS51078"/>
    </source>
</evidence>
<name>A0A4R4P1Q9_9ACTN</name>
<dbReference type="InterPro" id="IPR005471">
    <property type="entry name" value="Tscrpt_reg_IclR_N"/>
</dbReference>
<evidence type="ECO:0000259" key="4">
    <source>
        <dbReference type="PROSITE" id="PS51077"/>
    </source>
</evidence>
<dbReference type="GO" id="GO:0003700">
    <property type="term" value="F:DNA-binding transcription factor activity"/>
    <property type="evidence" value="ECO:0007669"/>
    <property type="project" value="TreeGrafter"/>
</dbReference>
<feature type="domain" description="IclR-ED" evidence="5">
    <location>
        <begin position="69"/>
        <end position="251"/>
    </location>
</feature>
<dbReference type="PANTHER" id="PTHR30136">
    <property type="entry name" value="HELIX-TURN-HELIX TRANSCRIPTIONAL REGULATOR, ICLR FAMILY"/>
    <property type="match status" value="1"/>
</dbReference>
<dbReference type="Gene3D" id="1.10.10.10">
    <property type="entry name" value="Winged helix-like DNA-binding domain superfamily/Winged helix DNA-binding domain"/>
    <property type="match status" value="1"/>
</dbReference>
<dbReference type="OrthoDB" id="3734039at2"/>
<protein>
    <submittedName>
        <fullName evidence="6">IclR family transcriptional regulator</fullName>
    </submittedName>
</protein>
<keyword evidence="3" id="KW-0804">Transcription</keyword>
<accession>A0A4R4P1Q9</accession>
<dbReference type="InterPro" id="IPR029016">
    <property type="entry name" value="GAF-like_dom_sf"/>
</dbReference>
<dbReference type="AlphaFoldDB" id="A0A4R4P1Q9"/>
<dbReference type="GO" id="GO:0003677">
    <property type="term" value="F:DNA binding"/>
    <property type="evidence" value="ECO:0007669"/>
    <property type="project" value="UniProtKB-KW"/>
</dbReference>
<dbReference type="PROSITE" id="PS51078">
    <property type="entry name" value="ICLR_ED"/>
    <property type="match status" value="1"/>
</dbReference>
<dbReference type="SUPFAM" id="SSF55781">
    <property type="entry name" value="GAF domain-like"/>
    <property type="match status" value="1"/>
</dbReference>
<dbReference type="Gene3D" id="3.30.450.40">
    <property type="match status" value="1"/>
</dbReference>
<reference evidence="6 7" key="1">
    <citation type="submission" date="2019-03" db="EMBL/GenBank/DDBJ databases">
        <title>Draft genome sequences of novel Actinobacteria.</title>
        <authorList>
            <person name="Sahin N."/>
            <person name="Ay H."/>
            <person name="Saygin H."/>
        </authorList>
    </citation>
    <scope>NUCLEOTIDE SEQUENCE [LARGE SCALE GENOMIC DNA]</scope>
    <source>
        <strain evidence="6 7">JCM 30547</strain>
    </source>
</reference>
<dbReference type="InterPro" id="IPR014757">
    <property type="entry name" value="Tscrpt_reg_IclR_C"/>
</dbReference>
<dbReference type="Pfam" id="PF09339">
    <property type="entry name" value="HTH_IclR"/>
    <property type="match status" value="1"/>
</dbReference>
<dbReference type="GO" id="GO:0045892">
    <property type="term" value="P:negative regulation of DNA-templated transcription"/>
    <property type="evidence" value="ECO:0007669"/>
    <property type="project" value="TreeGrafter"/>
</dbReference>
<evidence type="ECO:0000313" key="7">
    <source>
        <dbReference type="Proteomes" id="UP000295075"/>
    </source>
</evidence>
<gene>
    <name evidence="6" type="ORF">E1261_42200</name>
</gene>
<dbReference type="InterPro" id="IPR036388">
    <property type="entry name" value="WH-like_DNA-bd_sf"/>
</dbReference>
<proteinExistence type="predicted"/>
<keyword evidence="2" id="KW-0238">DNA-binding</keyword>
<sequence>MADGDGVRSVHRALDLLERFDDEHPSWTLAALTTASGLPKTTVLRLVTTLEQRGLVAAIGPGKYAIGPGFLRWSRLSSATMEIPPAVRAAMGRLATETGETANLYIRVGRTRVCLAQAQGTLSIRHAIAVGSSMPLWSGAASKVLLTDPPVLSVDPSVIEEIALEAPRPPGFAKRLRAAATDADARGFAISHGERELGASGVAAPIRRPDGRVVAAIAIGGPTTRFSDDRLPTYINAVRRCAATINTTNWSGFSAT</sequence>
<dbReference type="SUPFAM" id="SSF46785">
    <property type="entry name" value="Winged helix' DNA-binding domain"/>
    <property type="match status" value="1"/>
</dbReference>
<dbReference type="InterPro" id="IPR050707">
    <property type="entry name" value="HTH_MetabolicPath_Reg"/>
</dbReference>
<dbReference type="Pfam" id="PF01614">
    <property type="entry name" value="IclR_C"/>
    <property type="match status" value="1"/>
</dbReference>
<comment type="caution">
    <text evidence="6">The sequence shown here is derived from an EMBL/GenBank/DDBJ whole genome shotgun (WGS) entry which is preliminary data.</text>
</comment>
<dbReference type="PANTHER" id="PTHR30136:SF24">
    <property type="entry name" value="HTH-TYPE TRANSCRIPTIONAL REPRESSOR ALLR"/>
    <property type="match status" value="1"/>
</dbReference>
<keyword evidence="1" id="KW-0805">Transcription regulation</keyword>
<dbReference type="InterPro" id="IPR036390">
    <property type="entry name" value="WH_DNA-bd_sf"/>
</dbReference>
<feature type="domain" description="HTH iclR-type" evidence="4">
    <location>
        <begin position="7"/>
        <end position="68"/>
    </location>
</feature>
<dbReference type="SMART" id="SM00346">
    <property type="entry name" value="HTH_ICLR"/>
    <property type="match status" value="1"/>
</dbReference>
<dbReference type="Proteomes" id="UP000295075">
    <property type="component" value="Unassembled WGS sequence"/>
</dbReference>
<dbReference type="PROSITE" id="PS51077">
    <property type="entry name" value="HTH_ICLR"/>
    <property type="match status" value="1"/>
</dbReference>
<evidence type="ECO:0000256" key="1">
    <source>
        <dbReference type="ARBA" id="ARBA00023015"/>
    </source>
</evidence>
<organism evidence="6 7">
    <name type="scientific">Kribbella albertanoniae</name>
    <dbReference type="NCBI Taxonomy" id="1266829"/>
    <lineage>
        <taxon>Bacteria</taxon>
        <taxon>Bacillati</taxon>
        <taxon>Actinomycetota</taxon>
        <taxon>Actinomycetes</taxon>
        <taxon>Propionibacteriales</taxon>
        <taxon>Kribbellaceae</taxon>
        <taxon>Kribbella</taxon>
    </lineage>
</organism>
<evidence type="ECO:0000256" key="2">
    <source>
        <dbReference type="ARBA" id="ARBA00023125"/>
    </source>
</evidence>
<dbReference type="EMBL" id="SMKA01000385">
    <property type="protein sequence ID" value="TDC14593.1"/>
    <property type="molecule type" value="Genomic_DNA"/>
</dbReference>
<dbReference type="RefSeq" id="WP_132415518.1">
    <property type="nucleotide sequence ID" value="NZ_SMKA01000385.1"/>
</dbReference>
<keyword evidence="7" id="KW-1185">Reference proteome</keyword>
<evidence type="ECO:0000313" key="6">
    <source>
        <dbReference type="EMBL" id="TDC14593.1"/>
    </source>
</evidence>